<proteinExistence type="predicted"/>
<keyword evidence="1" id="KW-0812">Transmembrane</keyword>
<evidence type="ECO:0000256" key="1">
    <source>
        <dbReference type="SAM" id="Phobius"/>
    </source>
</evidence>
<name>A0A251UMD6_HELAN</name>
<keyword evidence="1" id="KW-0472">Membrane</keyword>
<dbReference type="Gramene" id="mRNA:HanXRQr2_Chr03g0105961">
    <property type="protein sequence ID" value="mRNA:HanXRQr2_Chr03g0105961"/>
    <property type="gene ID" value="HanXRQr2_Chr03g0105961"/>
</dbReference>
<keyword evidence="1" id="KW-1133">Transmembrane helix</keyword>
<dbReference type="Proteomes" id="UP000215914">
    <property type="component" value="Chromosome 5"/>
</dbReference>
<dbReference type="EMBL" id="CM007894">
    <property type="protein sequence ID" value="OTG24495.1"/>
    <property type="molecule type" value="Genomic_DNA"/>
</dbReference>
<dbReference type="AlphaFoldDB" id="A0A251UMD6"/>
<evidence type="ECO:0000313" key="3">
    <source>
        <dbReference type="EMBL" id="OTG24495.1"/>
    </source>
</evidence>
<keyword evidence="4" id="KW-1185">Reference proteome</keyword>
<reference evidence="2" key="3">
    <citation type="submission" date="2020-06" db="EMBL/GenBank/DDBJ databases">
        <title>Helianthus annuus Genome sequencing and assembly Release 2.</title>
        <authorList>
            <person name="Gouzy J."/>
            <person name="Langlade N."/>
            <person name="Munos S."/>
        </authorList>
    </citation>
    <scope>NUCLEOTIDE SEQUENCE</scope>
    <source>
        <tissue evidence="2">Leaves</tissue>
    </source>
</reference>
<organism evidence="3 4">
    <name type="scientific">Helianthus annuus</name>
    <name type="common">Common sunflower</name>
    <dbReference type="NCBI Taxonomy" id="4232"/>
    <lineage>
        <taxon>Eukaryota</taxon>
        <taxon>Viridiplantae</taxon>
        <taxon>Streptophyta</taxon>
        <taxon>Embryophyta</taxon>
        <taxon>Tracheophyta</taxon>
        <taxon>Spermatophyta</taxon>
        <taxon>Magnoliopsida</taxon>
        <taxon>eudicotyledons</taxon>
        <taxon>Gunneridae</taxon>
        <taxon>Pentapetalae</taxon>
        <taxon>asterids</taxon>
        <taxon>campanulids</taxon>
        <taxon>Asterales</taxon>
        <taxon>Asteraceae</taxon>
        <taxon>Asteroideae</taxon>
        <taxon>Heliantheae alliance</taxon>
        <taxon>Heliantheae</taxon>
        <taxon>Helianthus</taxon>
    </lineage>
</organism>
<gene>
    <name evidence="3" type="ORF">HannXRQ_Chr05g0137391</name>
    <name evidence="2" type="ORF">HanXRQr2_Chr03g0105961</name>
</gene>
<reference evidence="3" key="2">
    <citation type="submission" date="2017-02" db="EMBL/GenBank/DDBJ databases">
        <title>Sunflower complete genome.</title>
        <authorList>
            <person name="Langlade N."/>
            <person name="Munos S."/>
        </authorList>
    </citation>
    <scope>NUCLEOTIDE SEQUENCE [LARGE SCALE GENOMIC DNA]</scope>
    <source>
        <tissue evidence="3">Leaves</tissue>
    </source>
</reference>
<evidence type="ECO:0000313" key="2">
    <source>
        <dbReference type="EMBL" id="KAF5814039.1"/>
    </source>
</evidence>
<sequence length="60" mass="6773">MTVSELHHIHTRAAKYGGHGFKGLGFHVTFLFLLAKFFAIRLITVIRVAAQSESSWWCPS</sequence>
<evidence type="ECO:0000313" key="4">
    <source>
        <dbReference type="Proteomes" id="UP000215914"/>
    </source>
</evidence>
<feature type="transmembrane region" description="Helical" evidence="1">
    <location>
        <begin position="24"/>
        <end position="43"/>
    </location>
</feature>
<accession>A0A251UMD6</accession>
<reference evidence="2 4" key="1">
    <citation type="journal article" date="2017" name="Nature">
        <title>The sunflower genome provides insights into oil metabolism, flowering and Asterid evolution.</title>
        <authorList>
            <person name="Badouin H."/>
            <person name="Gouzy J."/>
            <person name="Grassa C.J."/>
            <person name="Murat F."/>
            <person name="Staton S.E."/>
            <person name="Cottret L."/>
            <person name="Lelandais-Briere C."/>
            <person name="Owens G.L."/>
            <person name="Carrere S."/>
            <person name="Mayjonade B."/>
            <person name="Legrand L."/>
            <person name="Gill N."/>
            <person name="Kane N.C."/>
            <person name="Bowers J.E."/>
            <person name="Hubner S."/>
            <person name="Bellec A."/>
            <person name="Berard A."/>
            <person name="Berges H."/>
            <person name="Blanchet N."/>
            <person name="Boniface M.C."/>
            <person name="Brunel D."/>
            <person name="Catrice O."/>
            <person name="Chaidir N."/>
            <person name="Claudel C."/>
            <person name="Donnadieu C."/>
            <person name="Faraut T."/>
            <person name="Fievet G."/>
            <person name="Helmstetter N."/>
            <person name="King M."/>
            <person name="Knapp S.J."/>
            <person name="Lai Z."/>
            <person name="Le Paslier M.C."/>
            <person name="Lippi Y."/>
            <person name="Lorenzon L."/>
            <person name="Mandel J.R."/>
            <person name="Marage G."/>
            <person name="Marchand G."/>
            <person name="Marquand E."/>
            <person name="Bret-Mestries E."/>
            <person name="Morien E."/>
            <person name="Nambeesan S."/>
            <person name="Nguyen T."/>
            <person name="Pegot-Espagnet P."/>
            <person name="Pouilly N."/>
            <person name="Raftis F."/>
            <person name="Sallet E."/>
            <person name="Schiex T."/>
            <person name="Thomas J."/>
            <person name="Vandecasteele C."/>
            <person name="Vares D."/>
            <person name="Vear F."/>
            <person name="Vautrin S."/>
            <person name="Crespi M."/>
            <person name="Mangin B."/>
            <person name="Burke J.M."/>
            <person name="Salse J."/>
            <person name="Munos S."/>
            <person name="Vincourt P."/>
            <person name="Rieseberg L.H."/>
            <person name="Langlade N.B."/>
        </authorList>
    </citation>
    <scope>NUCLEOTIDE SEQUENCE [LARGE SCALE GENOMIC DNA]</scope>
    <source>
        <strain evidence="4">cv. SF193</strain>
        <tissue evidence="2">Leaves</tissue>
    </source>
</reference>
<dbReference type="InParanoid" id="A0A251UMD6"/>
<dbReference type="EMBL" id="MNCJ02000318">
    <property type="protein sequence ID" value="KAF5814039.1"/>
    <property type="molecule type" value="Genomic_DNA"/>
</dbReference>
<protein>
    <submittedName>
        <fullName evidence="3">Uncharacterized protein</fullName>
    </submittedName>
</protein>